<dbReference type="Gene3D" id="1.10.287.950">
    <property type="entry name" value="Methyl-accepting chemotaxis protein"/>
    <property type="match status" value="1"/>
</dbReference>
<dbReference type="PANTHER" id="PTHR32089">
    <property type="entry name" value="METHYL-ACCEPTING CHEMOTAXIS PROTEIN MCPB"/>
    <property type="match status" value="1"/>
</dbReference>
<dbReference type="InterPro" id="IPR004089">
    <property type="entry name" value="MCPsignal_dom"/>
</dbReference>
<sequence length="164" mass="16388">VADEVRKLAEKTMVATKEVESRIRAIQEAAGRNIRGMDQAVAAVTEANTLAGRSGQAILAIVGNADATSGAVQSIAASAEEQSAASEQISRAITEISGVAEDNVAGVEATSRAAHALAAMAEELGRLIVTLGGDACGGQAALPDARSGVKALPGARSGKKALPS</sequence>
<proteinExistence type="predicted"/>
<dbReference type="GO" id="GO:0007165">
    <property type="term" value="P:signal transduction"/>
    <property type="evidence" value="ECO:0007669"/>
    <property type="project" value="UniProtKB-KW"/>
</dbReference>
<dbReference type="EMBL" id="ALAO01000051">
    <property type="protein sequence ID" value="EKO40733.1"/>
    <property type="molecule type" value="Genomic_DNA"/>
</dbReference>
<dbReference type="SUPFAM" id="SSF58104">
    <property type="entry name" value="Methyl-accepting chemotaxis protein (MCP) signaling domain"/>
    <property type="match status" value="1"/>
</dbReference>
<dbReference type="PROSITE" id="PS50111">
    <property type="entry name" value="CHEMOTAXIS_TRANSDUC_2"/>
    <property type="match status" value="1"/>
</dbReference>
<evidence type="ECO:0000259" key="3">
    <source>
        <dbReference type="PROSITE" id="PS50111"/>
    </source>
</evidence>
<keyword evidence="1 2" id="KW-0807">Transducer</keyword>
<evidence type="ECO:0000256" key="2">
    <source>
        <dbReference type="PROSITE-ProRule" id="PRU00284"/>
    </source>
</evidence>
<evidence type="ECO:0000256" key="1">
    <source>
        <dbReference type="ARBA" id="ARBA00023224"/>
    </source>
</evidence>
<dbReference type="GO" id="GO:0016020">
    <property type="term" value="C:membrane"/>
    <property type="evidence" value="ECO:0007669"/>
    <property type="project" value="InterPro"/>
</dbReference>
<protein>
    <submittedName>
        <fullName evidence="4">Methyl-accepting chemotaxis protein</fullName>
    </submittedName>
</protein>
<gene>
    <name evidence="4" type="ORF">B193_0546</name>
</gene>
<evidence type="ECO:0000313" key="5">
    <source>
        <dbReference type="Proteomes" id="UP000006272"/>
    </source>
</evidence>
<feature type="domain" description="Methyl-accepting transducer" evidence="3">
    <location>
        <begin position="1"/>
        <end position="97"/>
    </location>
</feature>
<dbReference type="AlphaFoldDB" id="K6HE27"/>
<accession>K6HE27</accession>
<dbReference type="Proteomes" id="UP000006272">
    <property type="component" value="Unassembled WGS sequence"/>
</dbReference>
<name>K6HE27_9BACT</name>
<dbReference type="PANTHER" id="PTHR32089:SF112">
    <property type="entry name" value="LYSOZYME-LIKE PROTEIN-RELATED"/>
    <property type="match status" value="1"/>
</dbReference>
<dbReference type="Pfam" id="PF00015">
    <property type="entry name" value="MCPsignal"/>
    <property type="match status" value="1"/>
</dbReference>
<dbReference type="PATRIC" id="fig|1206767.3.peg.517"/>
<organism evidence="4 5">
    <name type="scientific">Solidesulfovibrio magneticus str. Maddingley MBC34</name>
    <dbReference type="NCBI Taxonomy" id="1206767"/>
    <lineage>
        <taxon>Bacteria</taxon>
        <taxon>Pseudomonadati</taxon>
        <taxon>Thermodesulfobacteriota</taxon>
        <taxon>Desulfovibrionia</taxon>
        <taxon>Desulfovibrionales</taxon>
        <taxon>Desulfovibrionaceae</taxon>
        <taxon>Solidesulfovibrio</taxon>
    </lineage>
</organism>
<reference evidence="4 5" key="1">
    <citation type="submission" date="2012-07" db="EMBL/GenBank/DDBJ databases">
        <title>Draft genome sequence of Desulfovibrio magneticus str. Maddingley MBC34 obtained from a metagenomic sequence of a methanogenic enrichment isolated from coal-seam formation water in Victoria, Australia.</title>
        <authorList>
            <person name="Greenfield P."/>
            <person name="Hendry P."/>
            <person name="Li D."/>
            <person name="Rosewarne C.P."/>
            <person name="Tran-Dinh N."/>
            <person name="Elbourne L.D.H."/>
            <person name="Paulsen I.T."/>
            <person name="Midgley D.J."/>
        </authorList>
    </citation>
    <scope>NUCLEOTIDE SEQUENCE [LARGE SCALE GENOMIC DNA]</scope>
    <source>
        <strain evidence="5">Maddingley MBC34</strain>
    </source>
</reference>
<feature type="non-terminal residue" evidence="4">
    <location>
        <position position="1"/>
    </location>
</feature>
<comment type="caution">
    <text evidence="4">The sequence shown here is derived from an EMBL/GenBank/DDBJ whole genome shotgun (WGS) entry which is preliminary data.</text>
</comment>
<evidence type="ECO:0000313" key="4">
    <source>
        <dbReference type="EMBL" id="EKO40733.1"/>
    </source>
</evidence>